<comment type="caution">
    <text evidence="2">The sequence shown here is derived from an EMBL/GenBank/DDBJ whole genome shotgun (WGS) entry which is preliminary data.</text>
</comment>
<evidence type="ECO:0000256" key="1">
    <source>
        <dbReference type="SAM" id="MobiDB-lite"/>
    </source>
</evidence>
<organism evidence="2 3">
    <name type="scientific">Goodea atripinnis</name>
    <dbReference type="NCBI Taxonomy" id="208336"/>
    <lineage>
        <taxon>Eukaryota</taxon>
        <taxon>Metazoa</taxon>
        <taxon>Chordata</taxon>
        <taxon>Craniata</taxon>
        <taxon>Vertebrata</taxon>
        <taxon>Euteleostomi</taxon>
        <taxon>Actinopterygii</taxon>
        <taxon>Neopterygii</taxon>
        <taxon>Teleostei</taxon>
        <taxon>Neoteleostei</taxon>
        <taxon>Acanthomorphata</taxon>
        <taxon>Ovalentaria</taxon>
        <taxon>Atherinomorphae</taxon>
        <taxon>Cyprinodontiformes</taxon>
        <taxon>Goodeidae</taxon>
        <taxon>Goodea</taxon>
    </lineage>
</organism>
<reference evidence="2 3" key="1">
    <citation type="submission" date="2021-06" db="EMBL/GenBank/DDBJ databases">
        <authorList>
            <person name="Palmer J.M."/>
        </authorList>
    </citation>
    <scope>NUCLEOTIDE SEQUENCE [LARGE SCALE GENOMIC DNA]</scope>
    <source>
        <strain evidence="2 3">GA_2019</strain>
        <tissue evidence="2">Muscle</tissue>
    </source>
</reference>
<feature type="compositionally biased region" description="Basic and acidic residues" evidence="1">
    <location>
        <begin position="185"/>
        <end position="194"/>
    </location>
</feature>
<dbReference type="EMBL" id="JAHRIO010080560">
    <property type="protein sequence ID" value="MEQ2184654.1"/>
    <property type="molecule type" value="Genomic_DNA"/>
</dbReference>
<evidence type="ECO:0000313" key="3">
    <source>
        <dbReference type="Proteomes" id="UP001476798"/>
    </source>
</evidence>
<sequence>MNMVIPLFFSLFNKFEHFSNQRKQIYAMLLSVIIYIFWQLTQGRKELIVLLRQQIVNVLLARQQLEEEERRSASGVAVPSDISTSDAMMQAMLARQKAERQDENFYKIPNEHPPSLDAVALSMAARQRAEEEDEYWSMTDFNQSNPVNRFGMQARERAGGNREDDPNDALSPVSSVMIQVMQARQRAEEEERSQSTRVPGQNPAPSGSSALIQAMLARQQAQNEYDDGY</sequence>
<gene>
    <name evidence="2" type="ORF">GOODEAATRI_010268</name>
</gene>
<accession>A0ABV0PME9</accession>
<keyword evidence="3" id="KW-1185">Reference proteome</keyword>
<proteinExistence type="predicted"/>
<name>A0ABV0PME9_9TELE</name>
<protein>
    <submittedName>
        <fullName evidence="2">Uncharacterized protein</fullName>
    </submittedName>
</protein>
<feature type="region of interest" description="Disordered" evidence="1">
    <location>
        <begin position="181"/>
        <end position="229"/>
    </location>
</feature>
<evidence type="ECO:0000313" key="2">
    <source>
        <dbReference type="EMBL" id="MEQ2184654.1"/>
    </source>
</evidence>
<dbReference type="Proteomes" id="UP001476798">
    <property type="component" value="Unassembled WGS sequence"/>
</dbReference>
<feature type="compositionally biased region" description="Polar residues" evidence="1">
    <location>
        <begin position="196"/>
        <end position="211"/>
    </location>
</feature>